<reference evidence="2" key="1">
    <citation type="journal article" date="2014" name="Nucleic Acids Res.">
        <title>The evolutionary dynamics of variant antigen genes in Babesia reveal a history of genomic innovation underlying host-parasite interaction.</title>
        <authorList>
            <person name="Jackson A.P."/>
            <person name="Otto T.D."/>
            <person name="Darby A."/>
            <person name="Ramaprasad A."/>
            <person name="Xia D."/>
            <person name="Echaide I.E."/>
            <person name="Farber M."/>
            <person name="Gahlot S."/>
            <person name="Gamble J."/>
            <person name="Gupta D."/>
            <person name="Gupta Y."/>
            <person name="Jackson L."/>
            <person name="Malandrin L."/>
            <person name="Malas T.B."/>
            <person name="Moussa E."/>
            <person name="Nair M."/>
            <person name="Reid A.J."/>
            <person name="Sanders M."/>
            <person name="Sharma J."/>
            <person name="Tracey A."/>
            <person name="Quail M.A."/>
            <person name="Weir W."/>
            <person name="Wastling J.M."/>
            <person name="Hall N."/>
            <person name="Willadsen P."/>
            <person name="Lingelbach K."/>
            <person name="Shiels B."/>
            <person name="Tait A."/>
            <person name="Berriman M."/>
            <person name="Allred D.R."/>
            <person name="Pain A."/>
        </authorList>
    </citation>
    <scope>NUCLEOTIDE SEQUENCE</scope>
    <source>
        <strain evidence="2">1802A</strain>
    </source>
</reference>
<reference evidence="2" key="2">
    <citation type="submission" date="2021-05" db="EMBL/GenBank/DDBJ databases">
        <authorList>
            <person name="Pain A."/>
        </authorList>
    </citation>
    <scope>NUCLEOTIDE SEQUENCE</scope>
    <source>
        <strain evidence="2">1802A</strain>
    </source>
</reference>
<evidence type="ECO:0000259" key="1">
    <source>
        <dbReference type="PROSITE" id="PS50222"/>
    </source>
</evidence>
<comment type="caution">
    <text evidence="2">The sequence shown here is derived from an EMBL/GenBank/DDBJ whole genome shotgun (WGS) entry which is preliminary data.</text>
</comment>
<name>A0AAD9LK59_BABDI</name>
<dbReference type="AlphaFoldDB" id="A0AAD9LK59"/>
<evidence type="ECO:0000313" key="2">
    <source>
        <dbReference type="EMBL" id="KAK1939653.1"/>
    </source>
</evidence>
<protein>
    <recommendedName>
        <fullName evidence="1">EF-hand domain-containing protein</fullName>
    </recommendedName>
</protein>
<sequence>MASMLRPLKTQQLLAIFKALDREKRGRLDLQELDYIFREILDTNLSAEELRHTMKHLISLGTVVEDSATPGHDGRPESLELDFSTFIGAVNGMLKQRPLEEILGGAFTKLTGGRDRITVEDLLKLANKIGIDSGGDARVRLVTRMPNESADFEEFCQCVSGT</sequence>
<dbReference type="Proteomes" id="UP001195914">
    <property type="component" value="Unassembled WGS sequence"/>
</dbReference>
<dbReference type="PROSITE" id="PS50222">
    <property type="entry name" value="EF_HAND_2"/>
    <property type="match status" value="1"/>
</dbReference>
<proteinExistence type="predicted"/>
<dbReference type="Gene3D" id="1.10.238.10">
    <property type="entry name" value="EF-hand"/>
    <property type="match status" value="1"/>
</dbReference>
<dbReference type="EMBL" id="JAHBMH010000007">
    <property type="protein sequence ID" value="KAK1939653.1"/>
    <property type="molecule type" value="Genomic_DNA"/>
</dbReference>
<organism evidence="2 3">
    <name type="scientific">Babesia divergens</name>
    <dbReference type="NCBI Taxonomy" id="32595"/>
    <lineage>
        <taxon>Eukaryota</taxon>
        <taxon>Sar</taxon>
        <taxon>Alveolata</taxon>
        <taxon>Apicomplexa</taxon>
        <taxon>Aconoidasida</taxon>
        <taxon>Piroplasmida</taxon>
        <taxon>Babesiidae</taxon>
        <taxon>Babesia</taxon>
    </lineage>
</organism>
<gene>
    <name evidence="2" type="ORF">X943_002047</name>
</gene>
<dbReference type="SUPFAM" id="SSF47473">
    <property type="entry name" value="EF-hand"/>
    <property type="match status" value="1"/>
</dbReference>
<keyword evidence="3" id="KW-1185">Reference proteome</keyword>
<dbReference type="GO" id="GO:0005509">
    <property type="term" value="F:calcium ion binding"/>
    <property type="evidence" value="ECO:0007669"/>
    <property type="project" value="InterPro"/>
</dbReference>
<evidence type="ECO:0000313" key="3">
    <source>
        <dbReference type="Proteomes" id="UP001195914"/>
    </source>
</evidence>
<accession>A0AAD9LK59</accession>
<dbReference type="InterPro" id="IPR011992">
    <property type="entry name" value="EF-hand-dom_pair"/>
</dbReference>
<dbReference type="InterPro" id="IPR002048">
    <property type="entry name" value="EF_hand_dom"/>
</dbReference>
<feature type="domain" description="EF-hand" evidence="1">
    <location>
        <begin position="8"/>
        <end position="43"/>
    </location>
</feature>